<feature type="region of interest" description="Disordered" evidence="1">
    <location>
        <begin position="252"/>
        <end position="394"/>
    </location>
</feature>
<feature type="compositionally biased region" description="Polar residues" evidence="1">
    <location>
        <begin position="1"/>
        <end position="17"/>
    </location>
</feature>
<feature type="region of interest" description="Disordered" evidence="1">
    <location>
        <begin position="184"/>
        <end position="224"/>
    </location>
</feature>
<feature type="compositionally biased region" description="Basic residues" evidence="1">
    <location>
        <begin position="271"/>
        <end position="287"/>
    </location>
</feature>
<feature type="compositionally biased region" description="Acidic residues" evidence="1">
    <location>
        <begin position="252"/>
        <end position="264"/>
    </location>
</feature>
<protein>
    <submittedName>
        <fullName evidence="2">Uncharacterized protein</fullName>
    </submittedName>
</protein>
<organism evidence="2 3">
    <name type="scientific">Cyphellophora attinorum</name>
    <dbReference type="NCBI Taxonomy" id="1664694"/>
    <lineage>
        <taxon>Eukaryota</taxon>
        <taxon>Fungi</taxon>
        <taxon>Dikarya</taxon>
        <taxon>Ascomycota</taxon>
        <taxon>Pezizomycotina</taxon>
        <taxon>Eurotiomycetes</taxon>
        <taxon>Chaetothyriomycetidae</taxon>
        <taxon>Chaetothyriales</taxon>
        <taxon>Cyphellophoraceae</taxon>
        <taxon>Cyphellophora</taxon>
    </lineage>
</organism>
<name>A0A0N1P2M1_9EURO</name>
<gene>
    <name evidence="2" type="ORF">AB675_1958</name>
</gene>
<evidence type="ECO:0000313" key="2">
    <source>
        <dbReference type="EMBL" id="KPI42644.1"/>
    </source>
</evidence>
<dbReference type="AlphaFoldDB" id="A0A0N1P2M1"/>
<feature type="compositionally biased region" description="Basic residues" evidence="1">
    <location>
        <begin position="209"/>
        <end position="221"/>
    </location>
</feature>
<dbReference type="RefSeq" id="XP_018002607.1">
    <property type="nucleotide sequence ID" value="XM_018141888.1"/>
</dbReference>
<evidence type="ECO:0000256" key="1">
    <source>
        <dbReference type="SAM" id="MobiDB-lite"/>
    </source>
</evidence>
<feature type="compositionally biased region" description="Basic and acidic residues" evidence="1">
    <location>
        <begin position="339"/>
        <end position="350"/>
    </location>
</feature>
<feature type="compositionally biased region" description="Basic and acidic residues" evidence="1">
    <location>
        <begin position="290"/>
        <end position="323"/>
    </location>
</feature>
<keyword evidence="3" id="KW-1185">Reference proteome</keyword>
<dbReference type="Proteomes" id="UP000038010">
    <property type="component" value="Unassembled WGS sequence"/>
</dbReference>
<dbReference type="EMBL" id="LFJN01000006">
    <property type="protein sequence ID" value="KPI42644.1"/>
    <property type="molecule type" value="Genomic_DNA"/>
</dbReference>
<feature type="compositionally biased region" description="Polar residues" evidence="1">
    <location>
        <begin position="39"/>
        <end position="71"/>
    </location>
</feature>
<accession>A0A0N1P2M1</accession>
<feature type="compositionally biased region" description="Low complexity" evidence="1">
    <location>
        <begin position="83"/>
        <end position="92"/>
    </location>
</feature>
<proteinExistence type="predicted"/>
<comment type="caution">
    <text evidence="2">The sequence shown here is derived from an EMBL/GenBank/DDBJ whole genome shotgun (WGS) entry which is preliminary data.</text>
</comment>
<dbReference type="VEuPathDB" id="FungiDB:AB675_1958"/>
<reference evidence="2 3" key="1">
    <citation type="submission" date="2015-06" db="EMBL/GenBank/DDBJ databases">
        <title>Draft genome of the ant-associated black yeast Phialophora attae CBS 131958.</title>
        <authorList>
            <person name="Moreno L.F."/>
            <person name="Stielow B.J."/>
            <person name="de Hoog S."/>
            <person name="Vicente V.A."/>
            <person name="Weiss V.A."/>
            <person name="de Vries M."/>
            <person name="Cruz L.M."/>
            <person name="Souza E.M."/>
        </authorList>
    </citation>
    <scope>NUCLEOTIDE SEQUENCE [LARGE SCALE GENOMIC DNA]</scope>
    <source>
        <strain evidence="2 3">CBS 131958</strain>
    </source>
</reference>
<dbReference type="OrthoDB" id="5398515at2759"/>
<evidence type="ECO:0000313" key="3">
    <source>
        <dbReference type="Proteomes" id="UP000038010"/>
    </source>
</evidence>
<feature type="compositionally biased region" description="Polar residues" evidence="1">
    <location>
        <begin position="324"/>
        <end position="338"/>
    </location>
</feature>
<sequence length="394" mass="44042">MASTPPLQIISPQTPSTPLYGAAYDRPTRQSSRIKQRATSHAQVVHQTPARQRSVTSPAHDSKSIARSQVTPKKAPRRVQVVSPTSPNTQPTPYQPPKQPAPSSTTFANGMLPTPVKTPKKKSVTDVKTASAALFQDPFTIEEMAASTPRKNRKTKRYNGYSLESFRAEDEIPKVQVFTDNRDKVPEVDNSPSNPFLSNDITEQEAPRVSKRRKVSNHHRKDPQVEEALRKDDGMVYVFRGKKVFRRFNDAGEEDEEVDSDDLGLLDHSTNGRRTRPMRTLTRKSIKPTRLFESEEDKAARERARQEEEATDVEARTSEDDISRTNGSSKSLRTPTQSADKKVSPFDKWPRLKKGSREGSTSKAVKRTASDALDGSSTEDTGDVSRSSKRKTRA</sequence>
<feature type="compositionally biased region" description="Polar residues" evidence="1">
    <location>
        <begin position="190"/>
        <end position="201"/>
    </location>
</feature>
<dbReference type="GeneID" id="28733768"/>
<feature type="region of interest" description="Disordered" evidence="1">
    <location>
        <begin position="1"/>
        <end position="123"/>
    </location>
</feature>